<dbReference type="Proteomes" id="UP001470230">
    <property type="component" value="Unassembled WGS sequence"/>
</dbReference>
<dbReference type="EMBL" id="JAPFFF010000013">
    <property type="protein sequence ID" value="KAK8872057.1"/>
    <property type="molecule type" value="Genomic_DNA"/>
</dbReference>
<gene>
    <name evidence="1" type="ORF">M9Y10_007815</name>
</gene>
<evidence type="ECO:0000313" key="2">
    <source>
        <dbReference type="Proteomes" id="UP001470230"/>
    </source>
</evidence>
<name>A0ABR2J357_9EUKA</name>
<protein>
    <submittedName>
        <fullName evidence="1">Uncharacterized protein</fullName>
    </submittedName>
</protein>
<accession>A0ABR2J357</accession>
<sequence>MITFSRLYGITNNGKCYIKPSKRGLFNSTMKYIFGNNYEKDRIIILCKKLENFPVLVITSDKILNKTLSYFSKERKFTFFDKKFNIKNKVYFQNDNKKDLSSEGQQLLDSYGKCVKEKSIKNCEVEWDTFTQFNWPNIYSDNFIDIPGFERY</sequence>
<reference evidence="1 2" key="1">
    <citation type="submission" date="2024-04" db="EMBL/GenBank/DDBJ databases">
        <title>Tritrichomonas musculus Genome.</title>
        <authorList>
            <person name="Alves-Ferreira E."/>
            <person name="Grigg M."/>
            <person name="Lorenzi H."/>
            <person name="Galac M."/>
        </authorList>
    </citation>
    <scope>NUCLEOTIDE SEQUENCE [LARGE SCALE GENOMIC DNA]</scope>
    <source>
        <strain evidence="1 2">EAF2021</strain>
    </source>
</reference>
<comment type="caution">
    <text evidence="1">The sequence shown here is derived from an EMBL/GenBank/DDBJ whole genome shotgun (WGS) entry which is preliminary data.</text>
</comment>
<organism evidence="1 2">
    <name type="scientific">Tritrichomonas musculus</name>
    <dbReference type="NCBI Taxonomy" id="1915356"/>
    <lineage>
        <taxon>Eukaryota</taxon>
        <taxon>Metamonada</taxon>
        <taxon>Parabasalia</taxon>
        <taxon>Tritrichomonadida</taxon>
        <taxon>Tritrichomonadidae</taxon>
        <taxon>Tritrichomonas</taxon>
    </lineage>
</organism>
<proteinExistence type="predicted"/>
<keyword evidence="2" id="KW-1185">Reference proteome</keyword>
<evidence type="ECO:0000313" key="1">
    <source>
        <dbReference type="EMBL" id="KAK8872057.1"/>
    </source>
</evidence>